<evidence type="ECO:0000313" key="3">
    <source>
        <dbReference type="Proteomes" id="UP000620104"/>
    </source>
</evidence>
<comment type="caution">
    <text evidence="2">The sequence shown here is derived from an EMBL/GenBank/DDBJ whole genome shotgun (WGS) entry which is preliminary data.</text>
</comment>
<feature type="region of interest" description="Disordered" evidence="1">
    <location>
        <begin position="472"/>
        <end position="520"/>
    </location>
</feature>
<evidence type="ECO:0000313" key="2">
    <source>
        <dbReference type="EMBL" id="GHJ85531.1"/>
    </source>
</evidence>
<dbReference type="OrthoDB" id="2570648at2759"/>
<dbReference type="Proteomes" id="UP000620104">
    <property type="component" value="Unassembled WGS sequence"/>
</dbReference>
<reference evidence="2" key="1">
    <citation type="submission" date="2020-07" db="EMBL/GenBank/DDBJ databases">
        <title>Draft Genome Sequence of a Deep-Sea Yeast, Naganishia (Cryptococcus) liquefaciens strain N6.</title>
        <authorList>
            <person name="Han Y.W."/>
            <person name="Kajitani R."/>
            <person name="Morimoto H."/>
            <person name="Parhat M."/>
            <person name="Tsubouchi H."/>
            <person name="Bakenova O."/>
            <person name="Ogata M."/>
            <person name="Argunhan B."/>
            <person name="Aoki R."/>
            <person name="Kajiwara S."/>
            <person name="Itoh T."/>
            <person name="Iwasaki H."/>
        </authorList>
    </citation>
    <scope>NUCLEOTIDE SEQUENCE</scope>
    <source>
        <strain evidence="2">N6</strain>
    </source>
</reference>
<dbReference type="EMBL" id="BLZA01000011">
    <property type="protein sequence ID" value="GHJ85531.1"/>
    <property type="molecule type" value="Genomic_DNA"/>
</dbReference>
<name>A0A8H3TQH5_9TREE</name>
<feature type="compositionally biased region" description="Polar residues" evidence="1">
    <location>
        <begin position="496"/>
        <end position="511"/>
    </location>
</feature>
<sequence length="564" mass="62519">MSISISYQHPFNLAHSQEAPKMPQSALSPMISHNPLGAESSAPASCDVFSITSSSIASSVSRQPVSNNGQLLIASLTSFSKYFHPQHGLYRNADVQESSEEILDDGLPVIPAEDVEWLIVDLRYIVADDEWAQIDQQVSPKMEHRPLPPIEEQLVKATNPTAVLLPNVYKITLIGAEFVEASLNDRRAKALRELVLDRVNPQGIMEFEWLTTSDQEVSASTLNSHFVHPEIVDAGRSWSTSAIANPLLRQRLSKNLEGDGGDSRDMSKPIGVRGEDAGLRCLRIQGGFPMPDPSADSTSSYALKPDFSFAFKDWIDGGVETLIWSFRGNYSEACSFGILRHVLKYLASYFDAHSDLPCSLLLLQELKPEIAEKLSSKDPTTMRRCGTEDFSKELMDAISDVLFIESPPNEAEARVFERLWQDQPSETYDFERPRALRRLKAELVANDRACRRLWAANKASLDQPPKLFNIGPAVHSTSDERLKSPTTHSHLMMRSPLSSRSHSYDTTSQNRSSASASTTSLVTVDDAIDSSPRNQVHISDTDDVEDIAQRSPAGLRIKLWPSAA</sequence>
<protein>
    <submittedName>
        <fullName evidence="2">Uncharacterized protein</fullName>
    </submittedName>
</protein>
<organism evidence="2 3">
    <name type="scientific">Naganishia liquefaciens</name>
    <dbReference type="NCBI Taxonomy" id="104408"/>
    <lineage>
        <taxon>Eukaryota</taxon>
        <taxon>Fungi</taxon>
        <taxon>Dikarya</taxon>
        <taxon>Basidiomycota</taxon>
        <taxon>Agaricomycotina</taxon>
        <taxon>Tremellomycetes</taxon>
        <taxon>Filobasidiales</taxon>
        <taxon>Filobasidiaceae</taxon>
        <taxon>Naganishia</taxon>
    </lineage>
</organism>
<keyword evidence="3" id="KW-1185">Reference proteome</keyword>
<evidence type="ECO:0000256" key="1">
    <source>
        <dbReference type="SAM" id="MobiDB-lite"/>
    </source>
</evidence>
<gene>
    <name evidence="2" type="ORF">NliqN6_1933</name>
</gene>
<accession>A0A8H3TQH5</accession>
<proteinExistence type="predicted"/>
<dbReference type="AlphaFoldDB" id="A0A8H3TQH5"/>